<dbReference type="EMBL" id="BQKI01000011">
    <property type="protein sequence ID" value="GJN04526.1"/>
    <property type="molecule type" value="Genomic_DNA"/>
</dbReference>
<evidence type="ECO:0000259" key="3">
    <source>
        <dbReference type="SMART" id="SM00181"/>
    </source>
</evidence>
<dbReference type="InterPro" id="IPR000742">
    <property type="entry name" value="EGF"/>
</dbReference>
<feature type="domain" description="EGF-like" evidence="3">
    <location>
        <begin position="21"/>
        <end position="68"/>
    </location>
</feature>
<dbReference type="PANTHER" id="PTHR33491">
    <property type="entry name" value="OSJNBA0016N04.9 PROTEIN"/>
    <property type="match status" value="1"/>
</dbReference>
<dbReference type="SMART" id="SM00181">
    <property type="entry name" value="EGF"/>
    <property type="match status" value="2"/>
</dbReference>
<evidence type="ECO:0000313" key="4">
    <source>
        <dbReference type="EMBL" id="GJN04526.1"/>
    </source>
</evidence>
<evidence type="ECO:0000259" key="2">
    <source>
        <dbReference type="SMART" id="SM00179"/>
    </source>
</evidence>
<organism evidence="4 5">
    <name type="scientific">Eleusine coracana subsp. coracana</name>
    <dbReference type="NCBI Taxonomy" id="191504"/>
    <lineage>
        <taxon>Eukaryota</taxon>
        <taxon>Viridiplantae</taxon>
        <taxon>Streptophyta</taxon>
        <taxon>Embryophyta</taxon>
        <taxon>Tracheophyta</taxon>
        <taxon>Spermatophyta</taxon>
        <taxon>Magnoliopsida</taxon>
        <taxon>Liliopsida</taxon>
        <taxon>Poales</taxon>
        <taxon>Poaceae</taxon>
        <taxon>PACMAD clade</taxon>
        <taxon>Chloridoideae</taxon>
        <taxon>Cynodonteae</taxon>
        <taxon>Eleusininae</taxon>
        <taxon>Eleusine</taxon>
    </lineage>
</organism>
<feature type="domain" description="EGF-like calcium-binding" evidence="2">
    <location>
        <begin position="69"/>
        <end position="113"/>
    </location>
</feature>
<comment type="caution">
    <text evidence="4">The sequence shown here is derived from an EMBL/GenBank/DDBJ whole genome shotgun (WGS) entry which is preliminary data.</text>
</comment>
<keyword evidence="1" id="KW-1015">Disulfide bond</keyword>
<proteinExistence type="predicted"/>
<dbReference type="Gene3D" id="2.10.25.10">
    <property type="entry name" value="Laminin"/>
    <property type="match status" value="1"/>
</dbReference>
<protein>
    <recommendedName>
        <fullName evidence="6">EGF-like domain-containing protein</fullName>
    </recommendedName>
</protein>
<dbReference type="CDD" id="cd00054">
    <property type="entry name" value="EGF_CA"/>
    <property type="match status" value="1"/>
</dbReference>
<dbReference type="SUPFAM" id="SSF57196">
    <property type="entry name" value="EGF/Laminin"/>
    <property type="match status" value="1"/>
</dbReference>
<reference evidence="4" key="1">
    <citation type="journal article" date="2018" name="DNA Res.">
        <title>Multiple hybrid de novo genome assembly of finger millet, an orphan allotetraploid crop.</title>
        <authorList>
            <person name="Hatakeyama M."/>
            <person name="Aluri S."/>
            <person name="Balachadran M.T."/>
            <person name="Sivarajan S.R."/>
            <person name="Patrignani A."/>
            <person name="Gruter S."/>
            <person name="Poveda L."/>
            <person name="Shimizu-Inatsugi R."/>
            <person name="Baeten J."/>
            <person name="Francoijs K.J."/>
            <person name="Nataraja K.N."/>
            <person name="Reddy Y.A.N."/>
            <person name="Phadnis S."/>
            <person name="Ravikumar R.L."/>
            <person name="Schlapbach R."/>
            <person name="Sreeman S.M."/>
            <person name="Shimizu K.K."/>
        </authorList>
    </citation>
    <scope>NUCLEOTIDE SEQUENCE</scope>
</reference>
<dbReference type="SMART" id="SM00179">
    <property type="entry name" value="EGF_CA"/>
    <property type="match status" value="1"/>
</dbReference>
<evidence type="ECO:0000256" key="1">
    <source>
        <dbReference type="ARBA" id="ARBA00023157"/>
    </source>
</evidence>
<feature type="domain" description="EGF-like" evidence="3">
    <location>
        <begin position="72"/>
        <end position="113"/>
    </location>
</feature>
<sequence>MPVRLDWAIRGDSNGSSMPMSCAQAASKPGYTCKSNHSECVDSTNGPGYFCNCTKGYEGNPYLSNGCSNINECERSREEFPCYGQCHDTEGSYDCKCRLGYESNGNPKENPCNPKFPLAAQITLG</sequence>
<name>A0AAV5D259_ELECO</name>
<accession>A0AAV5D259</accession>
<evidence type="ECO:0008006" key="6">
    <source>
        <dbReference type="Google" id="ProtNLM"/>
    </source>
</evidence>
<dbReference type="InterPro" id="IPR018097">
    <property type="entry name" value="EGF_Ca-bd_CS"/>
</dbReference>
<dbReference type="PROSITE" id="PS01187">
    <property type="entry name" value="EGF_CA"/>
    <property type="match status" value="1"/>
</dbReference>
<gene>
    <name evidence="4" type="primary">ga22082</name>
    <name evidence="4" type="ORF">PR202_ga22082</name>
</gene>
<keyword evidence="5" id="KW-1185">Reference proteome</keyword>
<dbReference type="InterPro" id="IPR001881">
    <property type="entry name" value="EGF-like_Ca-bd_dom"/>
</dbReference>
<dbReference type="GO" id="GO:0005509">
    <property type="term" value="F:calcium ion binding"/>
    <property type="evidence" value="ECO:0007669"/>
    <property type="project" value="InterPro"/>
</dbReference>
<evidence type="ECO:0000313" key="5">
    <source>
        <dbReference type="Proteomes" id="UP001054889"/>
    </source>
</evidence>
<dbReference type="Proteomes" id="UP001054889">
    <property type="component" value="Unassembled WGS sequence"/>
</dbReference>
<reference evidence="4" key="2">
    <citation type="submission" date="2021-12" db="EMBL/GenBank/DDBJ databases">
        <title>Resequencing data analysis of finger millet.</title>
        <authorList>
            <person name="Hatakeyama M."/>
            <person name="Aluri S."/>
            <person name="Balachadran M.T."/>
            <person name="Sivarajan S.R."/>
            <person name="Poveda L."/>
            <person name="Shimizu-Inatsugi R."/>
            <person name="Schlapbach R."/>
            <person name="Sreeman S.M."/>
            <person name="Shimizu K.K."/>
        </authorList>
    </citation>
    <scope>NUCLEOTIDE SEQUENCE</scope>
</reference>
<dbReference type="AlphaFoldDB" id="A0AAV5D259"/>